<dbReference type="Pfam" id="PF26447">
    <property type="entry name" value="DUF8126"/>
    <property type="match status" value="1"/>
</dbReference>
<dbReference type="RefSeq" id="WP_006166124.1">
    <property type="nucleotide sequence ID" value="NZ_AOIN01000030.1"/>
</dbReference>
<keyword evidence="2" id="KW-0472">Membrane</keyword>
<proteinExistence type="predicted"/>
<evidence type="ECO:0000313" key="5">
    <source>
        <dbReference type="Proteomes" id="UP000011693"/>
    </source>
</evidence>
<keyword evidence="2" id="KW-1133">Transmembrane helix</keyword>
<feature type="compositionally biased region" description="Acidic residues" evidence="1">
    <location>
        <begin position="1"/>
        <end position="15"/>
    </location>
</feature>
<name>M0AYZ1_9EURY</name>
<dbReference type="InterPro" id="IPR058439">
    <property type="entry name" value="DUF8126"/>
</dbReference>
<protein>
    <recommendedName>
        <fullName evidence="3">DUF8125 domain-containing protein</fullName>
    </recommendedName>
</protein>
<dbReference type="AlphaFoldDB" id="M0AYZ1"/>
<feature type="transmembrane region" description="Helical" evidence="2">
    <location>
        <begin position="37"/>
        <end position="55"/>
    </location>
</feature>
<dbReference type="STRING" id="1227492.C482_03699"/>
<feature type="compositionally biased region" description="Acidic residues" evidence="1">
    <location>
        <begin position="239"/>
        <end position="257"/>
    </location>
</feature>
<keyword evidence="5" id="KW-1185">Reference proteome</keyword>
<sequence length="285" mass="31588">MTEPENNPETDEPEPTADASTEERSTVQVVLDELHRWRFFIIGLLLLAGVGAYVYGVSVPWQLIAVSIAGLLVSIAIGFTVGFPVAVKRARPPEQTGLLVLDPRPRDIRVGIEWFDRDEAKELTVTWGSLIETPTRDPGTKLLIALTYDEETHSARGIYRSTKEPDELLRTEYDLEDYYGQMEIDAAGKQTLEHQFRSAVRRATMALTAHQDRVYDEATIPNGETLTEVLDDLMPKPDDADDDGDVTEHEPDEETEDVEHSYQPDPEAGEPVGALGPAVTDGGTE</sequence>
<organism evidence="4 5">
    <name type="scientific">Natrialba chahannaoensis JCM 10990</name>
    <dbReference type="NCBI Taxonomy" id="1227492"/>
    <lineage>
        <taxon>Archaea</taxon>
        <taxon>Methanobacteriati</taxon>
        <taxon>Methanobacteriota</taxon>
        <taxon>Stenosarchaea group</taxon>
        <taxon>Halobacteria</taxon>
        <taxon>Halobacteriales</taxon>
        <taxon>Natrialbaceae</taxon>
        <taxon>Natrialba</taxon>
    </lineage>
</organism>
<evidence type="ECO:0000259" key="3">
    <source>
        <dbReference type="Pfam" id="PF26447"/>
    </source>
</evidence>
<dbReference type="EMBL" id="AOIN01000030">
    <property type="protein sequence ID" value="ELZ03507.1"/>
    <property type="molecule type" value="Genomic_DNA"/>
</dbReference>
<evidence type="ECO:0000256" key="2">
    <source>
        <dbReference type="SAM" id="Phobius"/>
    </source>
</evidence>
<evidence type="ECO:0000313" key="4">
    <source>
        <dbReference type="EMBL" id="ELZ03507.1"/>
    </source>
</evidence>
<feature type="region of interest" description="Disordered" evidence="1">
    <location>
        <begin position="231"/>
        <end position="285"/>
    </location>
</feature>
<dbReference type="PATRIC" id="fig|1227492.4.peg.715"/>
<feature type="transmembrane region" description="Helical" evidence="2">
    <location>
        <begin position="61"/>
        <end position="87"/>
    </location>
</feature>
<dbReference type="Proteomes" id="UP000011693">
    <property type="component" value="Unassembled WGS sequence"/>
</dbReference>
<feature type="region of interest" description="Disordered" evidence="1">
    <location>
        <begin position="1"/>
        <end position="24"/>
    </location>
</feature>
<accession>M0AYZ1</accession>
<evidence type="ECO:0000256" key="1">
    <source>
        <dbReference type="SAM" id="MobiDB-lite"/>
    </source>
</evidence>
<comment type="caution">
    <text evidence="4">The sequence shown here is derived from an EMBL/GenBank/DDBJ whole genome shotgun (WGS) entry which is preliminary data.</text>
</comment>
<gene>
    <name evidence="4" type="ORF">C482_03699</name>
</gene>
<feature type="domain" description="DUF8125" evidence="3">
    <location>
        <begin position="167"/>
        <end position="238"/>
    </location>
</feature>
<reference evidence="4 5" key="1">
    <citation type="journal article" date="2014" name="PLoS Genet.">
        <title>Phylogenetically driven sequencing of extremely halophilic archaea reveals strategies for static and dynamic osmo-response.</title>
        <authorList>
            <person name="Becker E.A."/>
            <person name="Seitzer P.M."/>
            <person name="Tritt A."/>
            <person name="Larsen D."/>
            <person name="Krusor M."/>
            <person name="Yao A.I."/>
            <person name="Wu D."/>
            <person name="Madern D."/>
            <person name="Eisen J.A."/>
            <person name="Darling A.E."/>
            <person name="Facciotti M.T."/>
        </authorList>
    </citation>
    <scope>NUCLEOTIDE SEQUENCE [LARGE SCALE GENOMIC DNA]</scope>
    <source>
        <strain evidence="4 5">JCM 10990</strain>
    </source>
</reference>
<keyword evidence="2" id="KW-0812">Transmembrane</keyword>